<evidence type="ECO:0000256" key="1">
    <source>
        <dbReference type="SAM" id="MobiDB-lite"/>
    </source>
</evidence>
<sequence length="204" mass="23377">MFQTGQDQRAKRGNAHFEIEAPLPELPRKRARYDAERGPLPISPVLSAVQHSSAAAETAFQQGVVTPAVSPANMHLLAQQQVVGDNDIYSEAEEYMVMGYYHDFDQQQQQRQQQQQPVPAQLRTTYTQSTSPSPASSSSNIPMHYNNTTDYRTAVIQQTAAPYSLYDLTNEEIEMMNIQQQQLLQQQQQQQQQQFYMQDEQMQY</sequence>
<evidence type="ECO:0000313" key="3">
    <source>
        <dbReference type="Proteomes" id="UP001377567"/>
    </source>
</evidence>
<dbReference type="AlphaFoldDB" id="A0AAV5S3I6"/>
<proteinExistence type="predicted"/>
<protein>
    <submittedName>
        <fullName evidence="2">Uncharacterized protein</fullName>
    </submittedName>
</protein>
<dbReference type="EMBL" id="BTGD01000025">
    <property type="protein sequence ID" value="GMM58306.1"/>
    <property type="molecule type" value="Genomic_DNA"/>
</dbReference>
<name>A0AAV5S3I6_MAUHU</name>
<dbReference type="Proteomes" id="UP001377567">
    <property type="component" value="Unassembled WGS sequence"/>
</dbReference>
<evidence type="ECO:0000313" key="2">
    <source>
        <dbReference type="EMBL" id="GMM58306.1"/>
    </source>
</evidence>
<accession>A0AAV5S3I6</accession>
<feature type="region of interest" description="Disordered" evidence="1">
    <location>
        <begin position="106"/>
        <end position="145"/>
    </location>
</feature>
<organism evidence="2 3">
    <name type="scientific">Maudiozyma humilis</name>
    <name type="common">Sour dough yeast</name>
    <name type="synonym">Kazachstania humilis</name>
    <dbReference type="NCBI Taxonomy" id="51915"/>
    <lineage>
        <taxon>Eukaryota</taxon>
        <taxon>Fungi</taxon>
        <taxon>Dikarya</taxon>
        <taxon>Ascomycota</taxon>
        <taxon>Saccharomycotina</taxon>
        <taxon>Saccharomycetes</taxon>
        <taxon>Saccharomycetales</taxon>
        <taxon>Saccharomycetaceae</taxon>
        <taxon>Maudiozyma</taxon>
    </lineage>
</organism>
<comment type="caution">
    <text evidence="2">The sequence shown here is derived from an EMBL/GenBank/DDBJ whole genome shotgun (WGS) entry which is preliminary data.</text>
</comment>
<gene>
    <name evidence="2" type="ORF">DAKH74_049230</name>
</gene>
<feature type="compositionally biased region" description="Low complexity" evidence="1">
    <location>
        <begin position="106"/>
        <end position="116"/>
    </location>
</feature>
<keyword evidence="3" id="KW-1185">Reference proteome</keyword>
<feature type="compositionally biased region" description="Low complexity" evidence="1">
    <location>
        <begin position="124"/>
        <end position="139"/>
    </location>
</feature>
<reference evidence="2 3" key="1">
    <citation type="journal article" date="2023" name="Elife">
        <title>Identification of key yeast species and microbe-microbe interactions impacting larval growth of Drosophila in the wild.</title>
        <authorList>
            <person name="Mure A."/>
            <person name="Sugiura Y."/>
            <person name="Maeda R."/>
            <person name="Honda K."/>
            <person name="Sakurai N."/>
            <person name="Takahashi Y."/>
            <person name="Watada M."/>
            <person name="Katoh T."/>
            <person name="Gotoh A."/>
            <person name="Gotoh Y."/>
            <person name="Taniguchi I."/>
            <person name="Nakamura K."/>
            <person name="Hayashi T."/>
            <person name="Katayama T."/>
            <person name="Uemura T."/>
            <person name="Hattori Y."/>
        </authorList>
    </citation>
    <scope>NUCLEOTIDE SEQUENCE [LARGE SCALE GENOMIC DNA]</scope>
    <source>
        <strain evidence="2 3">KH-74</strain>
    </source>
</reference>